<dbReference type="InterPro" id="IPR034161">
    <property type="entry name" value="Pepsin-like_plant"/>
</dbReference>
<dbReference type="GO" id="GO:0005576">
    <property type="term" value="C:extracellular region"/>
    <property type="evidence" value="ECO:0007669"/>
    <property type="project" value="TreeGrafter"/>
</dbReference>
<dbReference type="InterPro" id="IPR032861">
    <property type="entry name" value="TAXi_N"/>
</dbReference>
<dbReference type="CDD" id="cd05476">
    <property type="entry name" value="pepsin_A_like_plant"/>
    <property type="match status" value="1"/>
</dbReference>
<protein>
    <recommendedName>
        <fullName evidence="6">Peptidase A1 domain-containing protein</fullName>
    </recommendedName>
</protein>
<gene>
    <name evidence="7" type="ORF">NYM_LOCUS25394</name>
</gene>
<dbReference type="GO" id="GO:0006508">
    <property type="term" value="P:proteolysis"/>
    <property type="evidence" value="ECO:0007669"/>
    <property type="project" value="UniProtKB-KW"/>
</dbReference>
<dbReference type="InterPro" id="IPR032799">
    <property type="entry name" value="TAXi_C"/>
</dbReference>
<organism evidence="7">
    <name type="scientific">Nymphaea colorata</name>
    <name type="common">pocket water lily</name>
    <dbReference type="NCBI Taxonomy" id="210225"/>
    <lineage>
        <taxon>Eukaryota</taxon>
        <taxon>Viridiplantae</taxon>
        <taxon>Streptophyta</taxon>
        <taxon>Embryophyta</taxon>
        <taxon>Tracheophyta</taxon>
        <taxon>Spermatophyta</taxon>
        <taxon>Magnoliopsida</taxon>
        <taxon>Nymphaeales</taxon>
        <taxon>Nymphaeaceae</taxon>
        <taxon>Nymphaea</taxon>
    </lineage>
</organism>
<reference evidence="7" key="1">
    <citation type="submission" date="2019-09" db="EMBL/GenBank/DDBJ databases">
        <authorList>
            <person name="Zhang L."/>
        </authorList>
    </citation>
    <scope>NUCLEOTIDE SEQUENCE</scope>
</reference>
<feature type="domain" description="Peptidase A1" evidence="6">
    <location>
        <begin position="1"/>
        <end position="333"/>
    </location>
</feature>
<dbReference type="SUPFAM" id="SSF50630">
    <property type="entry name" value="Acid proteases"/>
    <property type="match status" value="1"/>
</dbReference>
<dbReference type="AlphaFoldDB" id="A0A5K1FXB9"/>
<evidence type="ECO:0000256" key="3">
    <source>
        <dbReference type="ARBA" id="ARBA00022750"/>
    </source>
</evidence>
<dbReference type="Pfam" id="PF14541">
    <property type="entry name" value="TAXi_C"/>
    <property type="match status" value="1"/>
</dbReference>
<dbReference type="PROSITE" id="PS51767">
    <property type="entry name" value="PEPTIDASE_A1"/>
    <property type="match status" value="1"/>
</dbReference>
<accession>A0A5K1FXB9</accession>
<evidence type="ECO:0000256" key="1">
    <source>
        <dbReference type="ARBA" id="ARBA00007447"/>
    </source>
</evidence>
<name>A0A5K1FXB9_9MAGN</name>
<evidence type="ECO:0000256" key="2">
    <source>
        <dbReference type="ARBA" id="ARBA00022670"/>
    </source>
</evidence>
<dbReference type="Gramene" id="NC8G0214700.1">
    <property type="protein sequence ID" value="NC8G0214700.1:cds"/>
    <property type="gene ID" value="NC8G0214700"/>
</dbReference>
<evidence type="ECO:0000256" key="5">
    <source>
        <dbReference type="ARBA" id="ARBA00023180"/>
    </source>
</evidence>
<dbReference type="InterPro" id="IPR051708">
    <property type="entry name" value="Plant_Aspart_Prot_A1"/>
</dbReference>
<sequence>MMLDTATDFTWVPCGSSEGDPIFISTSSQSFSPLSCNALACWFPREDGSILISCSSQYICQYSFTYTNINQPRGYFASDVINFPQTNYPGYRITFGCRSNSTELTGVLGLNLGMLSFVKQSNIPRFSYCIPGHKPQARGTLVIGNNPNSASLKYTRLQSIGNKNLPYYDYDAYSLKIQGIMVGNRVLSILSSVFEPGHMGAGQTIISSATLFTHLVMDAYREVRREFLRQNWKLVSKVSTMYAGLGGLDLCFELGSAGSNYIEGLSGVVLVFDGGVELRVEKDKLLAELEPGLWCFTFGGTDLVGLRASIIGTYHQQDLWVEYDIDGAAIGFAPADCSKLS</sequence>
<keyword evidence="3" id="KW-0064">Aspartyl protease</keyword>
<evidence type="ECO:0000259" key="6">
    <source>
        <dbReference type="PROSITE" id="PS51767"/>
    </source>
</evidence>
<dbReference type="EMBL" id="LR721786">
    <property type="protein sequence ID" value="VVW68327.1"/>
    <property type="molecule type" value="Genomic_DNA"/>
</dbReference>
<comment type="similarity">
    <text evidence="1">Belongs to the peptidase A1 family.</text>
</comment>
<keyword evidence="5" id="KW-0325">Glycoprotein</keyword>
<dbReference type="InterPro" id="IPR021109">
    <property type="entry name" value="Peptidase_aspartic_dom_sf"/>
</dbReference>
<dbReference type="PANTHER" id="PTHR47967:SF31">
    <property type="entry name" value="ASPARTYL PROTEASE FAMILY PROTEIN"/>
    <property type="match status" value="1"/>
</dbReference>
<dbReference type="GO" id="GO:0004190">
    <property type="term" value="F:aspartic-type endopeptidase activity"/>
    <property type="evidence" value="ECO:0007669"/>
    <property type="project" value="UniProtKB-KW"/>
</dbReference>
<keyword evidence="4" id="KW-0378">Hydrolase</keyword>
<evidence type="ECO:0000256" key="4">
    <source>
        <dbReference type="ARBA" id="ARBA00022801"/>
    </source>
</evidence>
<dbReference type="Gene3D" id="2.40.70.10">
    <property type="entry name" value="Acid Proteases"/>
    <property type="match status" value="2"/>
</dbReference>
<keyword evidence="2" id="KW-0645">Protease</keyword>
<dbReference type="Pfam" id="PF14543">
    <property type="entry name" value="TAXi_N"/>
    <property type="match status" value="1"/>
</dbReference>
<dbReference type="InterPro" id="IPR033121">
    <property type="entry name" value="PEPTIDASE_A1"/>
</dbReference>
<evidence type="ECO:0000313" key="7">
    <source>
        <dbReference type="EMBL" id="VVW68327.1"/>
    </source>
</evidence>
<dbReference type="PANTHER" id="PTHR47967">
    <property type="entry name" value="OS07G0603500 PROTEIN-RELATED"/>
    <property type="match status" value="1"/>
</dbReference>
<proteinExistence type="inferred from homology"/>